<dbReference type="RefSeq" id="WP_101556858.1">
    <property type="nucleotide sequence ID" value="NZ_FXZI01000005.1"/>
</dbReference>
<dbReference type="PANTHER" id="PTHR43022">
    <property type="entry name" value="PROTEIN SMF"/>
    <property type="match status" value="1"/>
</dbReference>
<dbReference type="Pfam" id="PF02481">
    <property type="entry name" value="DNA_processg_A"/>
    <property type="match status" value="1"/>
</dbReference>
<dbReference type="Proteomes" id="UP000234300">
    <property type="component" value="Unassembled WGS sequence"/>
</dbReference>
<feature type="domain" description="Smf/DprA SLOG" evidence="3">
    <location>
        <begin position="90"/>
        <end position="301"/>
    </location>
</feature>
<protein>
    <submittedName>
        <fullName evidence="4">DNA processing protein</fullName>
    </submittedName>
</protein>
<dbReference type="SUPFAM" id="SSF102405">
    <property type="entry name" value="MCP/YpsA-like"/>
    <property type="match status" value="1"/>
</dbReference>
<dbReference type="PANTHER" id="PTHR43022:SF1">
    <property type="entry name" value="PROTEIN SMF"/>
    <property type="match status" value="1"/>
</dbReference>
<dbReference type="InterPro" id="IPR003488">
    <property type="entry name" value="DprA"/>
</dbReference>
<evidence type="ECO:0000256" key="2">
    <source>
        <dbReference type="SAM" id="MobiDB-lite"/>
    </source>
</evidence>
<dbReference type="AlphaFoldDB" id="A0A2H1JJT7"/>
<dbReference type="NCBIfam" id="TIGR00732">
    <property type="entry name" value="dprA"/>
    <property type="match status" value="1"/>
</dbReference>
<proteinExistence type="inferred from homology"/>
<dbReference type="Gene3D" id="3.40.50.450">
    <property type="match status" value="1"/>
</dbReference>
<name>A0A2H1JJT7_BREAU</name>
<feature type="region of interest" description="Disordered" evidence="2">
    <location>
        <begin position="307"/>
        <end position="334"/>
    </location>
</feature>
<evidence type="ECO:0000313" key="5">
    <source>
        <dbReference type="Proteomes" id="UP000234300"/>
    </source>
</evidence>
<dbReference type="InterPro" id="IPR057666">
    <property type="entry name" value="DrpA_SLOG"/>
</dbReference>
<sequence length="334" mass="34795">MSFLSDYASEGRTARVMLSLIAEPDDASLGALIRRVGAGDALRLLDSGDQTSALPPDRAAVLHGRAQMLSGDRGAEARIREVLDGRFVTVMPGDDHWPAALDDLGDRAPLLLWARGATSLLSGGLDDRVTMTGSRASTPYGDQVANEIAGDLADREITLVSGGAYGIDGQVHKSALARGGHTIAVLPAGIDRPYPYGHKELFDRIGEVGLLVSELAPGAAPSRWRFMARSRLLAAMSTTTVIVEAGYRSGTLMVADQAQALGRTVGAVPGPVTSAASSGAHRLLQQGMASLVTHAGDVVELAGRAGTPQEAPARQLSHDAAQAAATKDEPRRAL</sequence>
<evidence type="ECO:0000256" key="1">
    <source>
        <dbReference type="ARBA" id="ARBA00006525"/>
    </source>
</evidence>
<organism evidence="4 5">
    <name type="scientific">Brevibacterium aurantiacum</name>
    <dbReference type="NCBI Taxonomy" id="273384"/>
    <lineage>
        <taxon>Bacteria</taxon>
        <taxon>Bacillati</taxon>
        <taxon>Actinomycetota</taxon>
        <taxon>Actinomycetes</taxon>
        <taxon>Micrococcales</taxon>
        <taxon>Brevibacteriaceae</taxon>
        <taxon>Brevibacterium</taxon>
    </lineage>
</organism>
<dbReference type="GO" id="GO:0009294">
    <property type="term" value="P:DNA-mediated transformation"/>
    <property type="evidence" value="ECO:0007669"/>
    <property type="project" value="InterPro"/>
</dbReference>
<evidence type="ECO:0000313" key="4">
    <source>
        <dbReference type="EMBL" id="SMX87719.1"/>
    </source>
</evidence>
<reference evidence="4 5" key="1">
    <citation type="submission" date="2017-03" db="EMBL/GenBank/DDBJ databases">
        <authorList>
            <person name="Afonso C.L."/>
            <person name="Miller P.J."/>
            <person name="Scott M.A."/>
            <person name="Spackman E."/>
            <person name="Goraichik I."/>
            <person name="Dimitrov K.M."/>
            <person name="Suarez D.L."/>
            <person name="Swayne D.E."/>
        </authorList>
    </citation>
    <scope>NUCLEOTIDE SEQUENCE [LARGE SCALE GENOMIC DNA]</scope>
    <source>
        <strain evidence="5">8(6)</strain>
    </source>
</reference>
<accession>A0A2H1JJT7</accession>
<gene>
    <name evidence="4" type="ORF">BAURA86_01772</name>
</gene>
<dbReference type="EMBL" id="FXZI01000005">
    <property type="protein sequence ID" value="SMX87719.1"/>
    <property type="molecule type" value="Genomic_DNA"/>
</dbReference>
<comment type="similarity">
    <text evidence="1">Belongs to the DprA/Smf family.</text>
</comment>
<evidence type="ECO:0000259" key="3">
    <source>
        <dbReference type="Pfam" id="PF02481"/>
    </source>
</evidence>